<dbReference type="SUPFAM" id="SSF100950">
    <property type="entry name" value="NagB/RpiA/CoA transferase-like"/>
    <property type="match status" value="2"/>
</dbReference>
<evidence type="ECO:0000259" key="4">
    <source>
        <dbReference type="Pfam" id="PF13336"/>
    </source>
</evidence>
<dbReference type="InterPro" id="IPR026888">
    <property type="entry name" value="AcetylCoA_hyd_C"/>
</dbReference>
<keyword evidence="2" id="KW-0808">Transferase</keyword>
<evidence type="ECO:0000259" key="3">
    <source>
        <dbReference type="Pfam" id="PF02550"/>
    </source>
</evidence>
<dbReference type="OrthoDB" id="9801795at2"/>
<dbReference type="PANTHER" id="PTHR21432">
    <property type="entry name" value="ACETYL-COA HYDROLASE-RELATED"/>
    <property type="match status" value="1"/>
</dbReference>
<dbReference type="RefSeq" id="WP_089976752.1">
    <property type="nucleotide sequence ID" value="NZ_CP084916.1"/>
</dbReference>
<dbReference type="InterPro" id="IPR037171">
    <property type="entry name" value="NagB/RpiA_transferase-like"/>
</dbReference>
<evidence type="ECO:0000256" key="2">
    <source>
        <dbReference type="ARBA" id="ARBA00022679"/>
    </source>
</evidence>
<comment type="similarity">
    <text evidence="1">Belongs to the acetyl-CoA hydrolase/transferase family.</text>
</comment>
<accession>A0A1H0ZH87</accession>
<keyword evidence="6" id="KW-1185">Reference proteome</keyword>
<dbReference type="Gene3D" id="3.40.1080.20">
    <property type="entry name" value="Acetyl-CoA hydrolase/transferase C-terminal domain"/>
    <property type="match status" value="1"/>
</dbReference>
<dbReference type="GO" id="GO:0008775">
    <property type="term" value="F:acetate CoA-transferase activity"/>
    <property type="evidence" value="ECO:0007669"/>
    <property type="project" value="InterPro"/>
</dbReference>
<evidence type="ECO:0000256" key="1">
    <source>
        <dbReference type="ARBA" id="ARBA00009632"/>
    </source>
</evidence>
<feature type="domain" description="Acetyl-CoA hydrolase/transferase N-terminal" evidence="3">
    <location>
        <begin position="73"/>
        <end position="178"/>
    </location>
</feature>
<dbReference type="InterPro" id="IPR046433">
    <property type="entry name" value="ActCoA_hydro"/>
</dbReference>
<organism evidence="5 6">
    <name type="scientific">Carnobacterium viridans</name>
    <dbReference type="NCBI Taxonomy" id="174587"/>
    <lineage>
        <taxon>Bacteria</taxon>
        <taxon>Bacillati</taxon>
        <taxon>Bacillota</taxon>
        <taxon>Bacilli</taxon>
        <taxon>Lactobacillales</taxon>
        <taxon>Carnobacteriaceae</taxon>
        <taxon>Carnobacterium</taxon>
    </lineage>
</organism>
<protein>
    <submittedName>
        <fullName evidence="5">Acyl-CoA hydrolase</fullName>
    </submittedName>
</protein>
<dbReference type="InterPro" id="IPR003702">
    <property type="entry name" value="ActCoA_hydro_N"/>
</dbReference>
<dbReference type="InterPro" id="IPR038460">
    <property type="entry name" value="AcetylCoA_hyd_C_sf"/>
</dbReference>
<evidence type="ECO:0000313" key="5">
    <source>
        <dbReference type="EMBL" id="SDQ26772.1"/>
    </source>
</evidence>
<dbReference type="PANTHER" id="PTHR21432:SF20">
    <property type="entry name" value="ACETYL-COA HYDROLASE"/>
    <property type="match status" value="1"/>
</dbReference>
<proteinExistence type="inferred from homology"/>
<name>A0A1H0ZH87_9LACT</name>
<dbReference type="GO" id="GO:0016787">
    <property type="term" value="F:hydrolase activity"/>
    <property type="evidence" value="ECO:0007669"/>
    <property type="project" value="UniProtKB-KW"/>
</dbReference>
<dbReference type="Proteomes" id="UP000199481">
    <property type="component" value="Unassembled WGS sequence"/>
</dbReference>
<reference evidence="6" key="1">
    <citation type="submission" date="2016-10" db="EMBL/GenBank/DDBJ databases">
        <authorList>
            <person name="Varghese N."/>
            <person name="Submissions S."/>
        </authorList>
    </citation>
    <scope>NUCLEOTIDE SEQUENCE [LARGE SCALE GENOMIC DNA]</scope>
    <source>
        <strain evidence="6">MPL-11</strain>
    </source>
</reference>
<dbReference type="Pfam" id="PF13336">
    <property type="entry name" value="AcetylCoA_hyd_C"/>
    <property type="match status" value="1"/>
</dbReference>
<dbReference type="Gene3D" id="3.30.750.70">
    <property type="entry name" value="4-hydroxybutyrate coenzyme like domains"/>
    <property type="match status" value="1"/>
</dbReference>
<gene>
    <name evidence="5" type="ORF">SAMN04487752_1518</name>
</gene>
<feature type="domain" description="Acetyl-CoA hydrolase/transferase C-terminal" evidence="4">
    <location>
        <begin position="270"/>
        <end position="423"/>
    </location>
</feature>
<sequence>MLKLYEKMYEKKKTTAQEAVQLIEPGEGIIFPIMPGEPPALLEALPINGSLKGNTLYRMLPSFPTVDISPSKLKQVSIFLSGMDRKGFNQGNIDLLPNHFSDIPALLKKRTDRPVIMATVSSMDEDGNFSLGTSPSYVASLIEDAKTIILEVNKNMPRTFGAKNTIHISEVSALIEHDFELPTLPSPKLSEKDLAIGKIIAETVKDGDTVQIGFGSMPNAVMDYLMDKRNLGVHSEMLPDKIVELYAKGIVNNKYKTTYPTKTVSTFAIGSKQLYEFMNNNRDILMLPCDMTNDIREIAKIDNLKAINSTVEVDFLGQCNSETVKGSYYSSTGGQADFTKGVRLAKNGCGIICLYSTAKNDTISTIVPELALGSAVSTSKNDIDTIVTEYGKAELIGKTVQERAEALIEVAHPKFREELRQKAIEKHFITEKVNEIEETMSLMEG</sequence>
<dbReference type="Pfam" id="PF02550">
    <property type="entry name" value="AcetylCoA_hydro"/>
    <property type="match status" value="1"/>
</dbReference>
<dbReference type="GO" id="GO:0006083">
    <property type="term" value="P:acetate metabolic process"/>
    <property type="evidence" value="ECO:0007669"/>
    <property type="project" value="InterPro"/>
</dbReference>
<evidence type="ECO:0000313" key="6">
    <source>
        <dbReference type="Proteomes" id="UP000199481"/>
    </source>
</evidence>
<keyword evidence="5" id="KW-0378">Hydrolase</keyword>
<dbReference type="AlphaFoldDB" id="A0A1H0ZH87"/>
<dbReference type="EMBL" id="FNJW01000008">
    <property type="protein sequence ID" value="SDQ26772.1"/>
    <property type="molecule type" value="Genomic_DNA"/>
</dbReference>
<dbReference type="Gene3D" id="3.40.1080.10">
    <property type="entry name" value="Glutaconate Coenzyme A-transferase"/>
    <property type="match status" value="1"/>
</dbReference>